<gene>
    <name evidence="6" type="ORF">EV667_0296</name>
</gene>
<dbReference type="Pfam" id="PF08220">
    <property type="entry name" value="HTH_DeoR"/>
    <property type="match status" value="1"/>
</dbReference>
<dbReference type="PRINTS" id="PR00037">
    <property type="entry name" value="HTHLACR"/>
</dbReference>
<dbReference type="OrthoDB" id="31600at2"/>
<dbReference type="GO" id="GO:0003677">
    <property type="term" value="F:DNA binding"/>
    <property type="evidence" value="ECO:0007669"/>
    <property type="project" value="UniProtKB-KW"/>
</dbReference>
<dbReference type="RefSeq" id="WP_131833565.1">
    <property type="nucleotide sequence ID" value="NZ_SMFY01000001.1"/>
</dbReference>
<sequence length="286" mass="30656">MAEDVSFRENALAEAPAGEDRPRPLSHVRHARILDHLAAAGSVGVAALATELGVSDMTIRRDLLELEREGRLVRVHGGAMLAEAPASVAMDSEEPRFDARLRRGSEAKAAIAACAAGIIAGYRTCAIDVGTTTYLMAAHLREVGHLKVFTNSLRVSTRLDGGAPEVYVAGGRVRAEEMSVWGPTAVAQFEKLWFDVAVLGTSGITAEGFFDYSFEDTDMKRVYLRRSGFKILLCDSAKFQRMSLVQVGTLADINLLITDAEPPSRIAAALAAARVEVRIAPPAAGH</sequence>
<keyword evidence="3" id="KW-0804">Transcription</keyword>
<dbReference type="InterPro" id="IPR036390">
    <property type="entry name" value="WH_DNA-bd_sf"/>
</dbReference>
<protein>
    <submittedName>
        <fullName evidence="6">DeoR family transcriptional regulator</fullName>
    </submittedName>
</protein>
<dbReference type="InterPro" id="IPR050313">
    <property type="entry name" value="Carb_Metab_HTH_regulators"/>
</dbReference>
<dbReference type="SMART" id="SM01134">
    <property type="entry name" value="DeoRC"/>
    <property type="match status" value="1"/>
</dbReference>
<dbReference type="InterPro" id="IPR001034">
    <property type="entry name" value="DeoR_HTH"/>
</dbReference>
<dbReference type="Gene3D" id="1.10.10.10">
    <property type="entry name" value="Winged helix-like DNA-binding domain superfamily/Winged helix DNA-binding domain"/>
    <property type="match status" value="1"/>
</dbReference>
<feature type="domain" description="HTH deoR-type" evidence="5">
    <location>
        <begin position="26"/>
        <end position="81"/>
    </location>
</feature>
<keyword evidence="1" id="KW-0805">Transcription regulation</keyword>
<dbReference type="PANTHER" id="PTHR30363">
    <property type="entry name" value="HTH-TYPE TRANSCRIPTIONAL REGULATOR SRLR-RELATED"/>
    <property type="match status" value="1"/>
</dbReference>
<evidence type="ECO:0000313" key="7">
    <source>
        <dbReference type="Proteomes" id="UP000295030"/>
    </source>
</evidence>
<dbReference type="SUPFAM" id="SSF46785">
    <property type="entry name" value="Winged helix' DNA-binding domain"/>
    <property type="match status" value="1"/>
</dbReference>
<evidence type="ECO:0000259" key="5">
    <source>
        <dbReference type="PROSITE" id="PS51000"/>
    </source>
</evidence>
<dbReference type="PANTHER" id="PTHR30363:SF44">
    <property type="entry name" value="AGA OPERON TRANSCRIPTIONAL REPRESSOR-RELATED"/>
    <property type="match status" value="1"/>
</dbReference>
<dbReference type="InterPro" id="IPR018356">
    <property type="entry name" value="Tscrpt_reg_HTH_DeoR_CS"/>
</dbReference>
<accession>A0A4R1I5M1</accession>
<dbReference type="Proteomes" id="UP000295030">
    <property type="component" value="Unassembled WGS sequence"/>
</dbReference>
<evidence type="ECO:0000256" key="1">
    <source>
        <dbReference type="ARBA" id="ARBA00023015"/>
    </source>
</evidence>
<organism evidence="6 7">
    <name type="scientific">Ancylobacter aquaticus</name>
    <dbReference type="NCBI Taxonomy" id="100"/>
    <lineage>
        <taxon>Bacteria</taxon>
        <taxon>Pseudomonadati</taxon>
        <taxon>Pseudomonadota</taxon>
        <taxon>Alphaproteobacteria</taxon>
        <taxon>Hyphomicrobiales</taxon>
        <taxon>Xanthobacteraceae</taxon>
        <taxon>Ancylobacter</taxon>
    </lineage>
</organism>
<dbReference type="Pfam" id="PF00455">
    <property type="entry name" value="DeoRC"/>
    <property type="match status" value="1"/>
</dbReference>
<dbReference type="PROSITE" id="PS51000">
    <property type="entry name" value="HTH_DEOR_2"/>
    <property type="match status" value="1"/>
</dbReference>
<dbReference type="GO" id="GO:0003700">
    <property type="term" value="F:DNA-binding transcription factor activity"/>
    <property type="evidence" value="ECO:0007669"/>
    <property type="project" value="InterPro"/>
</dbReference>
<proteinExistence type="predicted"/>
<dbReference type="SMART" id="SM00420">
    <property type="entry name" value="HTH_DEOR"/>
    <property type="match status" value="1"/>
</dbReference>
<dbReference type="EMBL" id="SMFY01000001">
    <property type="protein sequence ID" value="TCK30208.1"/>
    <property type="molecule type" value="Genomic_DNA"/>
</dbReference>
<dbReference type="InterPro" id="IPR014036">
    <property type="entry name" value="DeoR-like_C"/>
</dbReference>
<evidence type="ECO:0000313" key="6">
    <source>
        <dbReference type="EMBL" id="TCK30208.1"/>
    </source>
</evidence>
<dbReference type="PROSITE" id="PS00894">
    <property type="entry name" value="HTH_DEOR_1"/>
    <property type="match status" value="1"/>
</dbReference>
<evidence type="ECO:0000256" key="2">
    <source>
        <dbReference type="ARBA" id="ARBA00023125"/>
    </source>
</evidence>
<dbReference type="SUPFAM" id="SSF100950">
    <property type="entry name" value="NagB/RpiA/CoA transferase-like"/>
    <property type="match status" value="1"/>
</dbReference>
<name>A0A4R1I5M1_ANCAQ</name>
<feature type="region of interest" description="Disordered" evidence="4">
    <location>
        <begin position="1"/>
        <end position="24"/>
    </location>
</feature>
<comment type="caution">
    <text evidence="6">The sequence shown here is derived from an EMBL/GenBank/DDBJ whole genome shotgun (WGS) entry which is preliminary data.</text>
</comment>
<reference evidence="6 7" key="1">
    <citation type="submission" date="2019-03" db="EMBL/GenBank/DDBJ databases">
        <title>Genomic Encyclopedia of Type Strains, Phase IV (KMG-IV): sequencing the most valuable type-strain genomes for metagenomic binning, comparative biology and taxonomic classification.</title>
        <authorList>
            <person name="Goeker M."/>
        </authorList>
    </citation>
    <scope>NUCLEOTIDE SEQUENCE [LARGE SCALE GENOMIC DNA]</scope>
    <source>
        <strain evidence="6 7">DSM 101</strain>
    </source>
</reference>
<dbReference type="InterPro" id="IPR036388">
    <property type="entry name" value="WH-like_DNA-bd_sf"/>
</dbReference>
<dbReference type="InterPro" id="IPR037171">
    <property type="entry name" value="NagB/RpiA_transferase-like"/>
</dbReference>
<keyword evidence="7" id="KW-1185">Reference proteome</keyword>
<evidence type="ECO:0000256" key="4">
    <source>
        <dbReference type="SAM" id="MobiDB-lite"/>
    </source>
</evidence>
<dbReference type="AlphaFoldDB" id="A0A4R1I5M1"/>
<keyword evidence="2" id="KW-0238">DNA-binding</keyword>
<evidence type="ECO:0000256" key="3">
    <source>
        <dbReference type="ARBA" id="ARBA00023163"/>
    </source>
</evidence>